<organism evidence="1 2">
    <name type="scientific">Taklimakanibacter albus</name>
    <dbReference type="NCBI Taxonomy" id="2800327"/>
    <lineage>
        <taxon>Bacteria</taxon>
        <taxon>Pseudomonadati</taxon>
        <taxon>Pseudomonadota</taxon>
        <taxon>Alphaproteobacteria</taxon>
        <taxon>Hyphomicrobiales</taxon>
        <taxon>Aestuariivirgaceae</taxon>
        <taxon>Taklimakanibacter</taxon>
    </lineage>
</organism>
<evidence type="ECO:0000313" key="1">
    <source>
        <dbReference type="EMBL" id="MBK1865023.1"/>
    </source>
</evidence>
<protein>
    <submittedName>
        <fullName evidence="1">Uncharacterized protein</fullName>
    </submittedName>
</protein>
<dbReference type="Proteomes" id="UP000616151">
    <property type="component" value="Unassembled WGS sequence"/>
</dbReference>
<dbReference type="EMBL" id="JAENHL010000004">
    <property type="protein sequence ID" value="MBK1865023.1"/>
    <property type="molecule type" value="Genomic_DNA"/>
</dbReference>
<reference evidence="1" key="1">
    <citation type="submission" date="2021-01" db="EMBL/GenBank/DDBJ databases">
        <authorList>
            <person name="Sun Q."/>
        </authorList>
    </citation>
    <scope>NUCLEOTIDE SEQUENCE</scope>
    <source>
        <strain evidence="1">YIM B02566</strain>
    </source>
</reference>
<evidence type="ECO:0000313" key="2">
    <source>
        <dbReference type="Proteomes" id="UP000616151"/>
    </source>
</evidence>
<keyword evidence="2" id="KW-1185">Reference proteome</keyword>
<proteinExistence type="predicted"/>
<gene>
    <name evidence="1" type="ORF">JHL16_01565</name>
</gene>
<accession>A0ACC5QXC8</accession>
<sequence>MARVLAYLLIVLGVLITVAPSQAQDVRPAGYIMAYELKGADAEKGTVVVRKGVELQPKLLMPIFDGDSVFIRDETSKITLSLAREGNLVISGKLMRKDIAGEMASGDDSFTIIEQIVAILAGRGDDDSFSVLVSKGAETGEAIKVPLAVRGRNYILAGGEPIRLDWTGGEGPFSVKIGNGKTLTQDAREITITADAMAASKFAVTIIDAKKRKLRVAFEVKKALPKVPDKVKARDTNGEIAAVWIAGRDNGAWRFEAVRQLRALPQNETVAGLIVALGKGWLPRER</sequence>
<name>A0ACC5QXC8_9HYPH</name>
<comment type="caution">
    <text evidence="1">The sequence shown here is derived from an EMBL/GenBank/DDBJ whole genome shotgun (WGS) entry which is preliminary data.</text>
</comment>